<protein>
    <recommendedName>
        <fullName evidence="5">Septum-promoting GTP-binding protein 1</fullName>
    </recommendedName>
</protein>
<evidence type="ECO:0000313" key="3">
    <source>
        <dbReference type="EMBL" id="CAH0478432.1"/>
    </source>
</evidence>
<dbReference type="GO" id="GO:0005525">
    <property type="term" value="F:GTP binding"/>
    <property type="evidence" value="ECO:0007669"/>
    <property type="project" value="InterPro"/>
</dbReference>
<dbReference type="Pfam" id="PF00071">
    <property type="entry name" value="Ras"/>
    <property type="match status" value="1"/>
</dbReference>
<dbReference type="NCBIfam" id="TIGR00231">
    <property type="entry name" value="small_GTP"/>
    <property type="match status" value="1"/>
</dbReference>
<evidence type="ECO:0000313" key="4">
    <source>
        <dbReference type="Proteomes" id="UP001160483"/>
    </source>
</evidence>
<feature type="region of interest" description="Disordered" evidence="2">
    <location>
        <begin position="88"/>
        <end position="199"/>
    </location>
</feature>
<evidence type="ECO:0000256" key="1">
    <source>
        <dbReference type="ARBA" id="ARBA00022741"/>
    </source>
</evidence>
<feature type="compositionally biased region" description="Low complexity" evidence="2">
    <location>
        <begin position="174"/>
        <end position="183"/>
    </location>
</feature>
<organism evidence="3 4">
    <name type="scientific">Peronospora belbahrii</name>
    <dbReference type="NCBI Taxonomy" id="622444"/>
    <lineage>
        <taxon>Eukaryota</taxon>
        <taxon>Sar</taxon>
        <taxon>Stramenopiles</taxon>
        <taxon>Oomycota</taxon>
        <taxon>Peronosporomycetes</taxon>
        <taxon>Peronosporales</taxon>
        <taxon>Peronosporaceae</taxon>
        <taxon>Peronospora</taxon>
    </lineage>
</organism>
<reference evidence="3" key="1">
    <citation type="submission" date="2021-11" db="EMBL/GenBank/DDBJ databases">
        <authorList>
            <person name="Islam A."/>
            <person name="Islam S."/>
            <person name="Flora M.S."/>
            <person name="Rahman M."/>
            <person name="Ziaur R.M."/>
            <person name="Epstein J.H."/>
            <person name="Hassan M."/>
            <person name="Klassen M."/>
            <person name="Woodard K."/>
            <person name="Webb A."/>
            <person name="Webby R.J."/>
            <person name="El Zowalaty M.E."/>
        </authorList>
    </citation>
    <scope>NUCLEOTIDE SEQUENCE</scope>
    <source>
        <strain evidence="3">Pbs3</strain>
    </source>
</reference>
<dbReference type="AlphaFoldDB" id="A0AAU9KVZ6"/>
<dbReference type="SMART" id="SM00175">
    <property type="entry name" value="RAB"/>
    <property type="match status" value="1"/>
</dbReference>
<name>A0AAU9KVZ6_9STRA</name>
<sequence length="474" mass="54975">MFSSWDLVRPRFWYPMSSLEQSMMELEQLQDIMMRPRSLFDMPRDFFAATKYAQEEDGPVDDDFFVDLPVVSHMYKRKPFDMAFKQDEKDIKSKESTDNVCSDTNSMEVDDEGSERVDQAEESATKTVEASKKVEGNVESKEKDLDKKNEELQRHSDKITSTTKHERDDECHNFSSYSFSSSSVMDDKGRRVTTTRRRYEDSSGRLKAVHEREIDGKKLRTTWHRQCKEDEGQHESICSSGSPEEFETLWQQTPFGEAQKKTVKGQLQSESDVVKEDAPGTEEASTMQIFMLGMFKKTYVAYIHDEKRQDARSTRSCIERPSRGVGKTSLMVKYVEGKFDEDYIHTLGVNFMEKTIALRNTEITFSIWDLGGHREFISMLPLVCNDAVAILFMFDLSRKATLTSIKEWYRQVRSINKNAFPFLVGMKYDHFANFAMEEQEDITKQARKFAKAMKAPLIFTSASHSINVQKVFKY</sequence>
<dbReference type="PANTHER" id="PTHR47978">
    <property type="match status" value="1"/>
</dbReference>
<feature type="compositionally biased region" description="Basic and acidic residues" evidence="2">
    <location>
        <begin position="129"/>
        <end position="172"/>
    </location>
</feature>
<dbReference type="PROSITE" id="PS51419">
    <property type="entry name" value="RAB"/>
    <property type="match status" value="1"/>
</dbReference>
<dbReference type="GO" id="GO:0003924">
    <property type="term" value="F:GTPase activity"/>
    <property type="evidence" value="ECO:0007669"/>
    <property type="project" value="InterPro"/>
</dbReference>
<keyword evidence="1" id="KW-0547">Nucleotide-binding</keyword>
<dbReference type="PRINTS" id="PR00449">
    <property type="entry name" value="RASTRNSFRMNG"/>
</dbReference>
<proteinExistence type="predicted"/>
<dbReference type="Proteomes" id="UP001160483">
    <property type="component" value="Unassembled WGS sequence"/>
</dbReference>
<accession>A0AAU9KVZ6</accession>
<feature type="compositionally biased region" description="Polar residues" evidence="2">
    <location>
        <begin position="98"/>
        <end position="107"/>
    </location>
</feature>
<dbReference type="SUPFAM" id="SSF52540">
    <property type="entry name" value="P-loop containing nucleoside triphosphate hydrolases"/>
    <property type="match status" value="1"/>
</dbReference>
<dbReference type="InterPro" id="IPR005225">
    <property type="entry name" value="Small_GTP-bd"/>
</dbReference>
<feature type="compositionally biased region" description="Basic and acidic residues" evidence="2">
    <location>
        <begin position="88"/>
        <end position="97"/>
    </location>
</feature>
<gene>
    <name evidence="3" type="ORF">PBS003_LOCUS5129</name>
</gene>
<dbReference type="Gene3D" id="3.40.50.300">
    <property type="entry name" value="P-loop containing nucleotide triphosphate hydrolases"/>
    <property type="match status" value="1"/>
</dbReference>
<dbReference type="InterPro" id="IPR001806">
    <property type="entry name" value="Small_GTPase"/>
</dbReference>
<dbReference type="SMART" id="SM00173">
    <property type="entry name" value="RAS"/>
    <property type="match status" value="1"/>
</dbReference>
<dbReference type="InterPro" id="IPR027417">
    <property type="entry name" value="P-loop_NTPase"/>
</dbReference>
<dbReference type="EMBL" id="CAKKTJ010000245">
    <property type="protein sequence ID" value="CAH0478432.1"/>
    <property type="molecule type" value="Genomic_DNA"/>
</dbReference>
<evidence type="ECO:0000256" key="2">
    <source>
        <dbReference type="SAM" id="MobiDB-lite"/>
    </source>
</evidence>
<evidence type="ECO:0008006" key="5">
    <source>
        <dbReference type="Google" id="ProtNLM"/>
    </source>
</evidence>
<dbReference type="SMART" id="SM00174">
    <property type="entry name" value="RHO"/>
    <property type="match status" value="1"/>
</dbReference>
<comment type="caution">
    <text evidence="3">The sequence shown here is derived from an EMBL/GenBank/DDBJ whole genome shotgun (WGS) entry which is preliminary data.</text>
</comment>